<organism evidence="2 3">
    <name type="scientific">Bagarius yarrelli</name>
    <name type="common">Goonch</name>
    <name type="synonym">Bagrus yarrelli</name>
    <dbReference type="NCBI Taxonomy" id="175774"/>
    <lineage>
        <taxon>Eukaryota</taxon>
        <taxon>Metazoa</taxon>
        <taxon>Chordata</taxon>
        <taxon>Craniata</taxon>
        <taxon>Vertebrata</taxon>
        <taxon>Euteleostomi</taxon>
        <taxon>Actinopterygii</taxon>
        <taxon>Neopterygii</taxon>
        <taxon>Teleostei</taxon>
        <taxon>Ostariophysi</taxon>
        <taxon>Siluriformes</taxon>
        <taxon>Sisoridae</taxon>
        <taxon>Sisorinae</taxon>
        <taxon>Bagarius</taxon>
    </lineage>
</organism>
<sequence length="116" mass="13103">MMLLLLYGGDVYKQDVKEVIRGAYDKLDEGAGFQLVKELVKDLLAVLCRLAPALSAMQTTFRWNSLWILRVGVFTCILTALLIRRSAVPRQRDHNADGFHRRPGTGKPELTITLTF</sequence>
<keyword evidence="1" id="KW-0812">Transmembrane</keyword>
<keyword evidence="1" id="KW-0472">Membrane</keyword>
<protein>
    <submittedName>
        <fullName evidence="2">Uncharacterized protein</fullName>
    </submittedName>
</protein>
<dbReference type="Proteomes" id="UP000319801">
    <property type="component" value="Unassembled WGS sequence"/>
</dbReference>
<reference evidence="2 3" key="1">
    <citation type="journal article" date="2019" name="Genome Biol. Evol.">
        <title>Whole-Genome Sequencing of the Giant Devil Catfish, Bagarius yarrelli.</title>
        <authorList>
            <person name="Jiang W."/>
            <person name="Lv Y."/>
            <person name="Cheng L."/>
            <person name="Yang K."/>
            <person name="Chao B."/>
            <person name="Wang X."/>
            <person name="Li Y."/>
            <person name="Pan X."/>
            <person name="You X."/>
            <person name="Zhang Y."/>
            <person name="Yang J."/>
            <person name="Li J."/>
            <person name="Zhang X."/>
            <person name="Liu S."/>
            <person name="Sun C."/>
            <person name="Yang J."/>
            <person name="Shi Q."/>
        </authorList>
    </citation>
    <scope>NUCLEOTIDE SEQUENCE [LARGE SCALE GENOMIC DNA]</scope>
    <source>
        <strain evidence="2">JWS20170419001</strain>
        <tissue evidence="2">Muscle</tissue>
    </source>
</reference>
<dbReference type="EMBL" id="VCAZ01000204">
    <property type="protein sequence ID" value="TTG77884.1"/>
    <property type="molecule type" value="Genomic_DNA"/>
</dbReference>
<evidence type="ECO:0000313" key="2">
    <source>
        <dbReference type="EMBL" id="TTG77884.1"/>
    </source>
</evidence>
<gene>
    <name evidence="2" type="ORF">Baya_15200</name>
</gene>
<proteinExistence type="predicted"/>
<accession>A0A556VBF7</accession>
<evidence type="ECO:0000256" key="1">
    <source>
        <dbReference type="SAM" id="Phobius"/>
    </source>
</evidence>
<keyword evidence="1" id="KW-1133">Transmembrane helix</keyword>
<feature type="transmembrane region" description="Helical" evidence="1">
    <location>
        <begin position="65"/>
        <end position="83"/>
    </location>
</feature>
<name>A0A556VBF7_BAGYA</name>
<keyword evidence="3" id="KW-1185">Reference proteome</keyword>
<evidence type="ECO:0000313" key="3">
    <source>
        <dbReference type="Proteomes" id="UP000319801"/>
    </source>
</evidence>
<comment type="caution">
    <text evidence="2">The sequence shown here is derived from an EMBL/GenBank/DDBJ whole genome shotgun (WGS) entry which is preliminary data.</text>
</comment>
<dbReference type="AlphaFoldDB" id="A0A556VBF7"/>